<dbReference type="AlphaFoldDB" id="A0A0D6MQ73"/>
<reference evidence="2 3" key="1">
    <citation type="submission" date="2012-10" db="EMBL/GenBank/DDBJ databases">
        <title>Genome sequencing of Tanticharoenia sakaeratensis NBRC 103193.</title>
        <authorList>
            <person name="Azuma Y."/>
            <person name="Hadano H."/>
            <person name="Hirakawa H."/>
            <person name="Matsushita K."/>
        </authorList>
    </citation>
    <scope>NUCLEOTIDE SEQUENCE [LARGE SCALE GENOMIC DNA]</scope>
    <source>
        <strain evidence="2 3">NBRC 103193</strain>
    </source>
</reference>
<organism evidence="2 3">
    <name type="scientific">Tanticharoenia sakaeratensis NBRC 103193</name>
    <dbReference type="NCBI Taxonomy" id="1231623"/>
    <lineage>
        <taxon>Bacteria</taxon>
        <taxon>Pseudomonadati</taxon>
        <taxon>Pseudomonadota</taxon>
        <taxon>Alphaproteobacteria</taxon>
        <taxon>Acetobacterales</taxon>
        <taxon>Acetobacteraceae</taxon>
        <taxon>Tanticharoenia</taxon>
    </lineage>
</organism>
<dbReference type="Proteomes" id="UP000032679">
    <property type="component" value="Unassembled WGS sequence"/>
</dbReference>
<accession>A0A0D6MQ73</accession>
<sequence length="107" mass="11244">MQAKCQGPLIVIEGDGVYHAIAAHSITRITLVVAAPNVTRVGKSDRTARIFINSEGAPLDIDADMCVELTALWQKALKGPDPAPQVKPDPQAGQPPAQIAPEASARP</sequence>
<name>A0A0D6MQ73_9PROT</name>
<protein>
    <submittedName>
        <fullName evidence="2">Uncharacterized protein</fullName>
    </submittedName>
</protein>
<feature type="compositionally biased region" description="Low complexity" evidence="1">
    <location>
        <begin position="88"/>
        <end position="101"/>
    </location>
</feature>
<dbReference type="EMBL" id="BALE01000048">
    <property type="protein sequence ID" value="GAN55545.1"/>
    <property type="molecule type" value="Genomic_DNA"/>
</dbReference>
<dbReference type="RefSeq" id="WP_048850742.1">
    <property type="nucleotide sequence ID" value="NZ_BALE01000048.1"/>
</dbReference>
<comment type="caution">
    <text evidence="2">The sequence shown here is derived from an EMBL/GenBank/DDBJ whole genome shotgun (WGS) entry which is preliminary data.</text>
</comment>
<proteinExistence type="predicted"/>
<keyword evidence="3" id="KW-1185">Reference proteome</keyword>
<feature type="region of interest" description="Disordered" evidence="1">
    <location>
        <begin position="78"/>
        <end position="107"/>
    </location>
</feature>
<evidence type="ECO:0000313" key="2">
    <source>
        <dbReference type="EMBL" id="GAN55545.1"/>
    </source>
</evidence>
<evidence type="ECO:0000256" key="1">
    <source>
        <dbReference type="SAM" id="MobiDB-lite"/>
    </source>
</evidence>
<gene>
    <name evidence="2" type="ORF">Tasa_048_170</name>
</gene>
<evidence type="ECO:0000313" key="3">
    <source>
        <dbReference type="Proteomes" id="UP000032679"/>
    </source>
</evidence>